<dbReference type="SUPFAM" id="SSF52540">
    <property type="entry name" value="P-loop containing nucleoside triphosphate hydrolases"/>
    <property type="match status" value="1"/>
</dbReference>
<feature type="compositionally biased region" description="Gly residues" evidence="3">
    <location>
        <begin position="221"/>
        <end position="231"/>
    </location>
</feature>
<name>A0ABR4CGE1_9HELO</name>
<dbReference type="InterPro" id="IPR051988">
    <property type="entry name" value="HRR_RAD51_Paralog"/>
</dbReference>
<feature type="region of interest" description="Disordered" evidence="3">
    <location>
        <begin position="327"/>
        <end position="359"/>
    </location>
</feature>
<feature type="compositionally biased region" description="Basic and acidic residues" evidence="3">
    <location>
        <begin position="211"/>
        <end position="220"/>
    </location>
</feature>
<sequence>MIHIDHSLLNNPPSSPPRPALPILASHLLDLEEKQRRRFTGEGRDERLSTGCKEVDEVLGAGVERGVVLGISAGAEGREGRLLSLHLLASVLLPNLSPPTKTHVSPSSPPKTKATIIDTTGSFPLALLASVLKSRLLEIQALAAQNAIKTGNYAVQESGKSAVLTGKNGVEIDEQVQKCLEMVAISRVFDVEGLWEVIGEVDHVDSASLDHGSRDQDGKGGENIGVAGGGDEAVEPDAADDQPEILDSEEELTPPVSPIVLNDQTEETSEDEGTEIIIVDNMTHIINDLFARKEKNDAHTLLTLLSTTLHTLSATNNILTILHNTTNASTSSKSNTNPLYPPPQTTHPKNPQSRNPNFNRTALHATTAHSIFLSATTKPALGQIFAQFPDLHIFMHRLPKGRGDAEALCGGVESPVSDEARDSTRAIKYTTILEILKDEAPTPAPLIDGADSQEARQFGYREQKWTALELDAASGGLCLIGAFQEKGGMRGMGMSRERGGTRVEEGLSGGVGNVAKVWGFGGRRV</sequence>
<proteinExistence type="predicted"/>
<dbReference type="InterPro" id="IPR027417">
    <property type="entry name" value="P-loop_NTPase"/>
</dbReference>
<comment type="caution">
    <text evidence="4">The sequence shown here is derived from an EMBL/GenBank/DDBJ whole genome shotgun (WGS) entry which is preliminary data.</text>
</comment>
<dbReference type="EMBL" id="JAZHXI010000008">
    <property type="protein sequence ID" value="KAL2069041.1"/>
    <property type="molecule type" value="Genomic_DNA"/>
</dbReference>
<keyword evidence="5" id="KW-1185">Reference proteome</keyword>
<evidence type="ECO:0000256" key="2">
    <source>
        <dbReference type="ARBA" id="ARBA00023242"/>
    </source>
</evidence>
<dbReference type="PANTHER" id="PTHR46457:SF1">
    <property type="entry name" value="DNA REPAIR PROTEIN RAD51 HOMOLOG 4"/>
    <property type="match status" value="1"/>
</dbReference>
<feature type="compositionally biased region" description="Polar residues" evidence="3">
    <location>
        <begin position="346"/>
        <end position="359"/>
    </location>
</feature>
<protein>
    <submittedName>
        <fullName evidence="4">Uncharacterized protein</fullName>
    </submittedName>
</protein>
<keyword evidence="2" id="KW-0539">Nucleus</keyword>
<dbReference type="Gene3D" id="3.40.50.300">
    <property type="entry name" value="P-loop containing nucleotide triphosphate hydrolases"/>
    <property type="match status" value="1"/>
</dbReference>
<dbReference type="Proteomes" id="UP001595075">
    <property type="component" value="Unassembled WGS sequence"/>
</dbReference>
<comment type="subcellular location">
    <subcellularLocation>
        <location evidence="1">Nucleus</location>
    </subcellularLocation>
</comment>
<evidence type="ECO:0000256" key="3">
    <source>
        <dbReference type="SAM" id="MobiDB-lite"/>
    </source>
</evidence>
<feature type="compositionally biased region" description="Acidic residues" evidence="3">
    <location>
        <begin position="232"/>
        <end position="252"/>
    </location>
</feature>
<evidence type="ECO:0000313" key="4">
    <source>
        <dbReference type="EMBL" id="KAL2069041.1"/>
    </source>
</evidence>
<accession>A0ABR4CGE1</accession>
<feature type="region of interest" description="Disordered" evidence="3">
    <location>
        <begin position="207"/>
        <end position="275"/>
    </location>
</feature>
<dbReference type="PANTHER" id="PTHR46457">
    <property type="entry name" value="DNA REPAIR PROTEIN RAD51 HOMOLOG 4"/>
    <property type="match status" value="1"/>
</dbReference>
<gene>
    <name evidence="4" type="ORF">VTL71DRAFT_15379</name>
</gene>
<feature type="compositionally biased region" description="Low complexity" evidence="3">
    <location>
        <begin position="327"/>
        <end position="337"/>
    </location>
</feature>
<evidence type="ECO:0000256" key="1">
    <source>
        <dbReference type="ARBA" id="ARBA00004123"/>
    </source>
</evidence>
<feature type="compositionally biased region" description="Acidic residues" evidence="3">
    <location>
        <begin position="264"/>
        <end position="274"/>
    </location>
</feature>
<organism evidence="4 5">
    <name type="scientific">Oculimacula yallundae</name>
    <dbReference type="NCBI Taxonomy" id="86028"/>
    <lineage>
        <taxon>Eukaryota</taxon>
        <taxon>Fungi</taxon>
        <taxon>Dikarya</taxon>
        <taxon>Ascomycota</taxon>
        <taxon>Pezizomycotina</taxon>
        <taxon>Leotiomycetes</taxon>
        <taxon>Helotiales</taxon>
        <taxon>Ploettnerulaceae</taxon>
        <taxon>Oculimacula</taxon>
    </lineage>
</organism>
<evidence type="ECO:0000313" key="5">
    <source>
        <dbReference type="Proteomes" id="UP001595075"/>
    </source>
</evidence>
<reference evidence="4 5" key="1">
    <citation type="journal article" date="2024" name="Commun. Biol.">
        <title>Comparative genomic analysis of thermophilic fungi reveals convergent evolutionary adaptations and gene losses.</title>
        <authorList>
            <person name="Steindorff A.S."/>
            <person name="Aguilar-Pontes M.V."/>
            <person name="Robinson A.J."/>
            <person name="Andreopoulos B."/>
            <person name="LaButti K."/>
            <person name="Kuo A."/>
            <person name="Mondo S."/>
            <person name="Riley R."/>
            <person name="Otillar R."/>
            <person name="Haridas S."/>
            <person name="Lipzen A."/>
            <person name="Grimwood J."/>
            <person name="Schmutz J."/>
            <person name="Clum A."/>
            <person name="Reid I.D."/>
            <person name="Moisan M.C."/>
            <person name="Butler G."/>
            <person name="Nguyen T.T.M."/>
            <person name="Dewar K."/>
            <person name="Conant G."/>
            <person name="Drula E."/>
            <person name="Henrissat B."/>
            <person name="Hansel C."/>
            <person name="Singer S."/>
            <person name="Hutchinson M.I."/>
            <person name="de Vries R.P."/>
            <person name="Natvig D.O."/>
            <person name="Powell A.J."/>
            <person name="Tsang A."/>
            <person name="Grigoriev I.V."/>
        </authorList>
    </citation>
    <scope>NUCLEOTIDE SEQUENCE [LARGE SCALE GENOMIC DNA]</scope>
    <source>
        <strain evidence="4 5">CBS 494.80</strain>
    </source>
</reference>